<reference evidence="5" key="1">
    <citation type="submission" date="2022-04" db="EMBL/GenBank/DDBJ databases">
        <title>Lysobacter sp. CAU 1642 isolated from sea sand.</title>
        <authorList>
            <person name="Kim W."/>
        </authorList>
    </citation>
    <scope>NUCLEOTIDE SEQUENCE</scope>
    <source>
        <strain evidence="5">CAU 1642</strain>
    </source>
</reference>
<dbReference type="Pfam" id="PF14312">
    <property type="entry name" value="FG-GAP_2"/>
    <property type="match status" value="7"/>
</dbReference>
<keyword evidence="2" id="KW-0677">Repeat</keyword>
<feature type="compositionally biased region" description="Polar residues" evidence="4">
    <location>
        <begin position="1"/>
        <end position="12"/>
    </location>
</feature>
<comment type="caution">
    <text evidence="5">The sequence shown here is derived from an EMBL/GenBank/DDBJ whole genome shotgun (WGS) entry which is preliminary data.</text>
</comment>
<accession>A0ABT0GHG0</accession>
<dbReference type="PANTHER" id="PTHR36220:SF1">
    <property type="entry name" value="GAMMA TUBULIN COMPLEX COMPONENT C-TERMINAL DOMAIN-CONTAINING PROTEIN"/>
    <property type="match status" value="1"/>
</dbReference>
<dbReference type="InterPro" id="IPR013517">
    <property type="entry name" value="FG-GAP"/>
</dbReference>
<gene>
    <name evidence="5" type="ORF">M0G41_07245</name>
</gene>
<dbReference type="PANTHER" id="PTHR36220">
    <property type="entry name" value="UNNAMED PRODUCT"/>
    <property type="match status" value="1"/>
</dbReference>
<dbReference type="RefSeq" id="WP_248207031.1">
    <property type="nucleotide sequence ID" value="NZ_JALNMH010000005.1"/>
</dbReference>
<keyword evidence="3" id="KW-0325">Glycoprotein</keyword>
<feature type="non-terminal residue" evidence="5">
    <location>
        <position position="608"/>
    </location>
</feature>
<evidence type="ECO:0000256" key="4">
    <source>
        <dbReference type="SAM" id="MobiDB-lite"/>
    </source>
</evidence>
<dbReference type="SMART" id="SM00191">
    <property type="entry name" value="Int_alpha"/>
    <property type="match status" value="4"/>
</dbReference>
<evidence type="ECO:0000313" key="6">
    <source>
        <dbReference type="Proteomes" id="UP001431449"/>
    </source>
</evidence>
<protein>
    <submittedName>
        <fullName evidence="5">FG-GAP repeat protein</fullName>
    </submittedName>
</protein>
<evidence type="ECO:0000256" key="2">
    <source>
        <dbReference type="ARBA" id="ARBA00022737"/>
    </source>
</evidence>
<dbReference type="Gene3D" id="2.130.10.130">
    <property type="entry name" value="Integrin alpha, N-terminal"/>
    <property type="match status" value="3"/>
</dbReference>
<feature type="region of interest" description="Disordered" evidence="4">
    <location>
        <begin position="1"/>
        <end position="24"/>
    </location>
</feature>
<evidence type="ECO:0000256" key="1">
    <source>
        <dbReference type="ARBA" id="ARBA00022729"/>
    </source>
</evidence>
<keyword evidence="6" id="KW-1185">Reference proteome</keyword>
<proteinExistence type="predicted"/>
<evidence type="ECO:0000313" key="5">
    <source>
        <dbReference type="EMBL" id="MCK7593460.1"/>
    </source>
</evidence>
<organism evidence="5 6">
    <name type="scientific">Pseudomarimonas salicorniae</name>
    <dbReference type="NCBI Taxonomy" id="2933270"/>
    <lineage>
        <taxon>Bacteria</taxon>
        <taxon>Pseudomonadati</taxon>
        <taxon>Pseudomonadota</taxon>
        <taxon>Gammaproteobacteria</taxon>
        <taxon>Lysobacterales</taxon>
        <taxon>Lysobacteraceae</taxon>
        <taxon>Pseudomarimonas</taxon>
    </lineage>
</organism>
<sequence>MSAQLRQASPATASERVVRNGPKGKGITSVAGQTYLKAAIVDAGDQFGYSLALSGSTLVVGAPEEDGAAPGAGQGGQDNSVPGSGAAYVFVRRNGSWEQQAYLKASNAEENDDFGVAVAICGDTIVVGAIYESSASTGVNGEADDNSMPSSGAAYVFVRSGDTWRQQAYLKASNPGPGDLFGWSVDVSGDTVVVGAFGEDSAARGVNGDGSDDFADRSGAAYVFVREGETWREQAYLKASNAGAGDGFGVSVAVFGDTVAVGAVAESSSARGVNGDGHDDSAVAAGAAYVFVREGEIWREQAYIKASNSDADDRFGQEVALFRDTLVVGAVLEDGGARTVNGDGADNSVLDSGAAYVFVREADVWTEEAYLKPSNPGSVDRFGDDLAVSGDVVVVSARREDSPVGGSQDDDSLTDSGAAYVFVRGDVGWRQQSMLKAHNAGQGDWFGNDVALEGDVVAVGAPLESSRSTGIDGDGDDDGADRSGAAYVFPLRSYRLGGSVVGLVGSGLELRNRAEDPLAISSAGSFTFDRAMVDGTRYRIAVARQPVSPHQTCTVANGSGTVSSADITHVEVTCSTNTFSVGGTLSGLSGSGLVLRNNGGDDLALGGN</sequence>
<keyword evidence="1" id="KW-0732">Signal</keyword>
<dbReference type="InterPro" id="IPR013519">
    <property type="entry name" value="Int_alpha_beta-p"/>
</dbReference>
<dbReference type="EMBL" id="JALNMH010000005">
    <property type="protein sequence ID" value="MCK7593460.1"/>
    <property type="molecule type" value="Genomic_DNA"/>
</dbReference>
<evidence type="ECO:0000256" key="3">
    <source>
        <dbReference type="ARBA" id="ARBA00023180"/>
    </source>
</evidence>
<dbReference type="InterPro" id="IPR028994">
    <property type="entry name" value="Integrin_alpha_N"/>
</dbReference>
<dbReference type="Proteomes" id="UP001431449">
    <property type="component" value="Unassembled WGS sequence"/>
</dbReference>
<name>A0ABT0GHG0_9GAMM</name>